<reference evidence="2" key="1">
    <citation type="submission" date="2012-02" db="EMBL/GenBank/DDBJ databases">
        <title>Genome sequencing of Giardia lamblia Genotypes A2 and B isolates (DH and GS) and comparative analysis with the genomes of Genotypes A1 and E (WB and Pig).</title>
        <authorList>
            <person name="Adam R."/>
            <person name="Dahlstrom E."/>
            <person name="Martens C."/>
            <person name="Bruno D."/>
            <person name="Barbian K."/>
            <person name="Porcella S.F."/>
            <person name="Nash T."/>
        </authorList>
    </citation>
    <scope>NUCLEOTIDE SEQUENCE</scope>
    <source>
        <strain evidence="2">GS</strain>
    </source>
</reference>
<dbReference type="PANTHER" id="PTHR23275:SF100">
    <property type="entry name" value="EGF-LIKE DOMAIN-CONTAINING PROTEIN"/>
    <property type="match status" value="1"/>
</dbReference>
<dbReference type="EMBL" id="AHHH01000346">
    <property type="protein sequence ID" value="ESU40054.1"/>
    <property type="molecule type" value="Genomic_DNA"/>
</dbReference>
<evidence type="ECO:0000313" key="1">
    <source>
        <dbReference type="EMBL" id="ESU40054.1"/>
    </source>
</evidence>
<dbReference type="InterPro" id="IPR006212">
    <property type="entry name" value="Furin_repeat"/>
</dbReference>
<sequence length="468" mass="49301">VLQCQYSLRVRRVLGGKRRGVRDARGGGKWTGKASARMIKFSAEETCPKATDDSTEEQGKCKKTKCDVTIGDNPYCSKCSKLNEHLVDGKCVAANTDSTNNCVSNNQGSCTSCANSYFMYQGGCYQTGGQNPGNTLCTAASDGKCTQAAEGYFVPPGATNAKDSVVKCDDTTGVLVDSNTYKGVDKCATCTAPSPVTVREAQAAICKSCIEGYYVDSDGSVCTQCTDTTNCAICLATGTNKGKCTECKSSSSNNYLKITDTETQSGDCVAQAACTGTHFPVAADKKCYPCSNTGKGGIASCQACTMSGNTITCDTCAEGNKPNTAKTACVPCNIEGCTSCDKENVCEVCTNSKKLSPLKDACLDICPAGTYDSSNVCTPCHTSCASCESNAEATSCTACYPGHVHPGVHGEVRGELRGQPVHSRSGGLEVLQQVQERVRPGGRALRVGDDKGTNRVHIKRRWNVFCMH</sequence>
<feature type="non-terminal residue" evidence="1">
    <location>
        <position position="1"/>
    </location>
</feature>
<dbReference type="InterPro" id="IPR005127">
    <property type="entry name" value="Giardia_VSP"/>
</dbReference>
<name>V6TN41_GIAIN</name>
<dbReference type="AlphaFoldDB" id="V6TN41"/>
<proteinExistence type="predicted"/>
<dbReference type="InterPro" id="IPR052798">
    <property type="entry name" value="Giardia_VSA"/>
</dbReference>
<dbReference type="Pfam" id="PF03302">
    <property type="entry name" value="VSP"/>
    <property type="match status" value="1"/>
</dbReference>
<dbReference type="PANTHER" id="PTHR23275">
    <property type="entry name" value="CABRIOLET.-RELATED"/>
    <property type="match status" value="1"/>
</dbReference>
<dbReference type="Gene3D" id="2.10.220.10">
    <property type="entry name" value="Hormone Receptor, Insulin-like Growth Factor Receptor 1, Chain A, domain 2"/>
    <property type="match status" value="1"/>
</dbReference>
<dbReference type="SMART" id="SM00261">
    <property type="entry name" value="FU"/>
    <property type="match status" value="3"/>
</dbReference>
<comment type="caution">
    <text evidence="1">The sequence shown here is derived from an EMBL/GenBank/DDBJ whole genome shotgun (WGS) entry which is preliminary data.</text>
</comment>
<dbReference type="OrthoDB" id="300641at2759"/>
<evidence type="ECO:0000313" key="2">
    <source>
        <dbReference type="Proteomes" id="UP000018040"/>
    </source>
</evidence>
<accession>V6TN41</accession>
<dbReference type="Proteomes" id="UP000018040">
    <property type="component" value="Unassembled WGS sequence"/>
</dbReference>
<organism evidence="1 2">
    <name type="scientific">Giardia intestinalis</name>
    <name type="common">Giardia lamblia</name>
    <dbReference type="NCBI Taxonomy" id="5741"/>
    <lineage>
        <taxon>Eukaryota</taxon>
        <taxon>Metamonada</taxon>
        <taxon>Diplomonadida</taxon>
        <taxon>Hexamitidae</taxon>
        <taxon>Giardiinae</taxon>
        <taxon>Giardia</taxon>
    </lineage>
</organism>
<dbReference type="SUPFAM" id="SSF57184">
    <property type="entry name" value="Growth factor receptor domain"/>
    <property type="match status" value="1"/>
</dbReference>
<protein>
    <submittedName>
        <fullName evidence="1">Variant-specific surface protein</fullName>
    </submittedName>
</protein>
<gene>
    <name evidence="1" type="ORF">GSB_152700</name>
</gene>
<reference evidence="1 2" key="2">
    <citation type="journal article" date="2013" name="Genome Biol. Evol.">
        <title>Genome sequencing of Giardia lamblia genotypes A2 and B isolates (DH and GS) and comparative analysis with the genomes of genotypes A1 and E (WB and Pig).</title>
        <authorList>
            <person name="Adam R.D."/>
            <person name="Dahlstrom E.W."/>
            <person name="Martens C.A."/>
            <person name="Bruno D.P."/>
            <person name="Barbian K.D."/>
            <person name="Ricklefs S.M."/>
            <person name="Hernandez M.M."/>
            <person name="Narla N.P."/>
            <person name="Patel R.B."/>
            <person name="Porcella S.F."/>
            <person name="Nash T.E."/>
        </authorList>
    </citation>
    <scope>NUCLEOTIDE SEQUENCE [LARGE SCALE GENOMIC DNA]</scope>
    <source>
        <strain evidence="1 2">GS</strain>
    </source>
</reference>
<dbReference type="InterPro" id="IPR009030">
    <property type="entry name" value="Growth_fac_rcpt_cys_sf"/>
</dbReference>
<dbReference type="VEuPathDB" id="GiardiaDB:QR46_3053"/>
<dbReference type="VEuPathDB" id="GiardiaDB:DHA2_151647"/>